<dbReference type="EMBL" id="CAMXCT010001708">
    <property type="protein sequence ID" value="CAI3992398.1"/>
    <property type="molecule type" value="Genomic_DNA"/>
</dbReference>
<gene>
    <name evidence="1" type="ORF">C1SCF055_LOCUS19234</name>
</gene>
<evidence type="ECO:0000313" key="3">
    <source>
        <dbReference type="Proteomes" id="UP001152797"/>
    </source>
</evidence>
<dbReference type="AlphaFoldDB" id="A0A9P1CK55"/>
<evidence type="ECO:0000313" key="1">
    <source>
        <dbReference type="EMBL" id="CAI3992398.1"/>
    </source>
</evidence>
<sequence>MQLRLELRVQEASKDGHALNFAFSGIPVGSRWTLGAGQERLAQEVQRALEVGQCAVDLSNAFLLLDLDKLERLYSKAKAQSSAGSELKFDLQVSC</sequence>
<dbReference type="EMBL" id="CAMXCT030001708">
    <property type="protein sequence ID" value="CAL4779710.1"/>
    <property type="molecule type" value="Genomic_DNA"/>
</dbReference>
<reference evidence="1" key="1">
    <citation type="submission" date="2022-10" db="EMBL/GenBank/DDBJ databases">
        <authorList>
            <person name="Chen Y."/>
            <person name="Dougan E. K."/>
            <person name="Chan C."/>
            <person name="Rhodes N."/>
            <person name="Thang M."/>
        </authorList>
    </citation>
    <scope>NUCLEOTIDE SEQUENCE</scope>
</reference>
<dbReference type="EMBL" id="CAMXCT020001708">
    <property type="protein sequence ID" value="CAL1145773.1"/>
    <property type="molecule type" value="Genomic_DNA"/>
</dbReference>
<protein>
    <submittedName>
        <fullName evidence="1">Uncharacterized protein</fullName>
    </submittedName>
</protein>
<proteinExistence type="predicted"/>
<comment type="caution">
    <text evidence="1">The sequence shown here is derived from an EMBL/GenBank/DDBJ whole genome shotgun (WGS) entry which is preliminary data.</text>
</comment>
<evidence type="ECO:0000313" key="2">
    <source>
        <dbReference type="EMBL" id="CAL1145773.1"/>
    </source>
</evidence>
<keyword evidence="3" id="KW-1185">Reference proteome</keyword>
<reference evidence="2" key="2">
    <citation type="submission" date="2024-04" db="EMBL/GenBank/DDBJ databases">
        <authorList>
            <person name="Chen Y."/>
            <person name="Shah S."/>
            <person name="Dougan E. K."/>
            <person name="Thang M."/>
            <person name="Chan C."/>
        </authorList>
    </citation>
    <scope>NUCLEOTIDE SEQUENCE [LARGE SCALE GENOMIC DNA]</scope>
</reference>
<organism evidence="1">
    <name type="scientific">Cladocopium goreaui</name>
    <dbReference type="NCBI Taxonomy" id="2562237"/>
    <lineage>
        <taxon>Eukaryota</taxon>
        <taxon>Sar</taxon>
        <taxon>Alveolata</taxon>
        <taxon>Dinophyceae</taxon>
        <taxon>Suessiales</taxon>
        <taxon>Symbiodiniaceae</taxon>
        <taxon>Cladocopium</taxon>
    </lineage>
</organism>
<dbReference type="Proteomes" id="UP001152797">
    <property type="component" value="Unassembled WGS sequence"/>
</dbReference>
<name>A0A9P1CK55_9DINO</name>
<accession>A0A9P1CK55</accession>